<dbReference type="PANTHER" id="PTHR47129:SF1">
    <property type="entry name" value="NMRA-LIKE DOMAIN-CONTAINING PROTEIN"/>
    <property type="match status" value="1"/>
</dbReference>
<organism evidence="2 3">
    <name type="scientific">Sphingomonas taxi</name>
    <dbReference type="NCBI Taxonomy" id="1549858"/>
    <lineage>
        <taxon>Bacteria</taxon>
        <taxon>Pseudomonadati</taxon>
        <taxon>Pseudomonadota</taxon>
        <taxon>Alphaproteobacteria</taxon>
        <taxon>Sphingomonadales</taxon>
        <taxon>Sphingomonadaceae</taxon>
        <taxon>Sphingomonas</taxon>
    </lineage>
</organism>
<accession>A0A2W5P2M8</accession>
<evidence type="ECO:0000313" key="2">
    <source>
        <dbReference type="EMBL" id="PZQ58369.1"/>
    </source>
</evidence>
<dbReference type="Proteomes" id="UP000249229">
    <property type="component" value="Unassembled WGS sequence"/>
</dbReference>
<dbReference type="InterPro" id="IPR016040">
    <property type="entry name" value="NAD(P)-bd_dom"/>
</dbReference>
<name>A0A2W5P2M8_9SPHN</name>
<evidence type="ECO:0000313" key="3">
    <source>
        <dbReference type="Proteomes" id="UP000249229"/>
    </source>
</evidence>
<comment type="caution">
    <text evidence="2">The sequence shown here is derived from an EMBL/GenBank/DDBJ whole genome shotgun (WGS) entry which is preliminary data.</text>
</comment>
<dbReference type="PANTHER" id="PTHR47129">
    <property type="entry name" value="QUINONE OXIDOREDUCTASE 2"/>
    <property type="match status" value="1"/>
</dbReference>
<dbReference type="Gene3D" id="3.90.25.10">
    <property type="entry name" value="UDP-galactose 4-epimerase, domain 1"/>
    <property type="match status" value="1"/>
</dbReference>
<proteinExistence type="predicted"/>
<dbReference type="AlphaFoldDB" id="A0A2W5P2M8"/>
<dbReference type="InterPro" id="IPR036291">
    <property type="entry name" value="NAD(P)-bd_dom_sf"/>
</dbReference>
<gene>
    <name evidence="2" type="ORF">DI544_14435</name>
</gene>
<sequence>MKLVITGASGHFGRLATGHLLERSPPEDLILVTRNPAALSDMAERGCAVRQGDFDDPAGLVAAFAGGERMLLISGTRVGQRLPQHGAAIEAARQAGIRHVVYTSFIGADDPENRSEAVKDHRGTEQMLHSSGLAWTALRNAQYADAVTEVMAQSMVRDGVMLSVAGDGHMPFVWRDDCALAAAAVLTGEGHENRSYAITGPELVSYREVGALIGEFTGQDVRVETIDEDALYAMFDSLGVPRQPVDGLVASGNPWNSDDMVSFEVAVRDGRFAVQSQDSQALIGRPPRSLRALFEASRT</sequence>
<evidence type="ECO:0000259" key="1">
    <source>
        <dbReference type="Pfam" id="PF13460"/>
    </source>
</evidence>
<dbReference type="InterPro" id="IPR052718">
    <property type="entry name" value="NmrA-type_oxidoreductase"/>
</dbReference>
<dbReference type="CDD" id="cd05269">
    <property type="entry name" value="TMR_SDR_a"/>
    <property type="match status" value="1"/>
</dbReference>
<protein>
    <submittedName>
        <fullName evidence="2">NAD(P)-dependent oxidoreductase</fullName>
    </submittedName>
</protein>
<feature type="domain" description="NAD(P)-binding" evidence="1">
    <location>
        <begin position="7"/>
        <end position="146"/>
    </location>
</feature>
<dbReference type="EMBL" id="QFQI01000018">
    <property type="protein sequence ID" value="PZQ58369.1"/>
    <property type="molecule type" value="Genomic_DNA"/>
</dbReference>
<dbReference type="Pfam" id="PF13460">
    <property type="entry name" value="NAD_binding_10"/>
    <property type="match status" value="1"/>
</dbReference>
<dbReference type="Gene3D" id="3.40.50.720">
    <property type="entry name" value="NAD(P)-binding Rossmann-like Domain"/>
    <property type="match status" value="1"/>
</dbReference>
<reference evidence="2 3" key="1">
    <citation type="submission" date="2017-08" db="EMBL/GenBank/DDBJ databases">
        <title>Infants hospitalized years apart are colonized by the same room-sourced microbial strains.</title>
        <authorList>
            <person name="Brooks B."/>
            <person name="Olm M.R."/>
            <person name="Firek B.A."/>
            <person name="Baker R."/>
            <person name="Thomas B.C."/>
            <person name="Morowitz M.J."/>
            <person name="Banfield J.F."/>
        </authorList>
    </citation>
    <scope>NUCLEOTIDE SEQUENCE [LARGE SCALE GENOMIC DNA]</scope>
    <source>
        <strain evidence="2">S2_005_001_R1_22</strain>
    </source>
</reference>
<dbReference type="SUPFAM" id="SSF51735">
    <property type="entry name" value="NAD(P)-binding Rossmann-fold domains"/>
    <property type="match status" value="1"/>
</dbReference>